<evidence type="ECO:0000313" key="2">
    <source>
        <dbReference type="EMBL" id="STR39842.1"/>
    </source>
</evidence>
<feature type="signal peptide" evidence="1">
    <location>
        <begin position="1"/>
        <end position="25"/>
    </location>
</feature>
<evidence type="ECO:0000313" key="3">
    <source>
        <dbReference type="Proteomes" id="UP000255050"/>
    </source>
</evidence>
<organism evidence="2 3">
    <name type="scientific">Klebsiella michiganensis</name>
    <dbReference type="NCBI Taxonomy" id="1134687"/>
    <lineage>
        <taxon>Bacteria</taxon>
        <taxon>Pseudomonadati</taxon>
        <taxon>Pseudomonadota</taxon>
        <taxon>Gammaproteobacteria</taxon>
        <taxon>Enterobacterales</taxon>
        <taxon>Enterobacteriaceae</taxon>
        <taxon>Klebsiella/Raoultella group</taxon>
        <taxon>Klebsiella</taxon>
    </lineage>
</organism>
<accession>A0A7H4LUL6</accession>
<dbReference type="Proteomes" id="UP000255050">
    <property type="component" value="Unassembled WGS sequence"/>
</dbReference>
<sequence>MVNLLFRGLRTLVLLLLLNISAAFAAGDMIIIKDASSFPLALFQRMNISSLSMPGRALTRTVAWRCGKISKYFLWAGRFGGGFSVRCP</sequence>
<keyword evidence="1" id="KW-0732">Signal</keyword>
<evidence type="ECO:0000256" key="1">
    <source>
        <dbReference type="SAM" id="SignalP"/>
    </source>
</evidence>
<protein>
    <submittedName>
        <fullName evidence="2">Uncharacterized protein</fullName>
    </submittedName>
</protein>
<feature type="chain" id="PRO_5028826609" evidence="1">
    <location>
        <begin position="26"/>
        <end position="88"/>
    </location>
</feature>
<name>A0A7H4LUL6_9ENTR</name>
<comment type="caution">
    <text evidence="2">The sequence shown here is derived from an EMBL/GenBank/DDBJ whole genome shotgun (WGS) entry which is preliminary data.</text>
</comment>
<reference evidence="2 3" key="1">
    <citation type="submission" date="2018-06" db="EMBL/GenBank/DDBJ databases">
        <authorList>
            <consortium name="Pathogen Informatics"/>
            <person name="Doyle S."/>
        </authorList>
    </citation>
    <scope>NUCLEOTIDE SEQUENCE [LARGE SCALE GENOMIC DNA]</scope>
    <source>
        <strain evidence="2 3">NCTC11694</strain>
    </source>
</reference>
<dbReference type="AlphaFoldDB" id="A0A7H4LUL6"/>
<gene>
    <name evidence="2" type="ORF">NCTC11694_00987</name>
</gene>
<proteinExistence type="predicted"/>
<dbReference type="EMBL" id="UGJR01000002">
    <property type="protein sequence ID" value="STR39842.1"/>
    <property type="molecule type" value="Genomic_DNA"/>
</dbReference>